<dbReference type="Pfam" id="PF05679">
    <property type="entry name" value="CHGN"/>
    <property type="match status" value="1"/>
</dbReference>
<dbReference type="Gene3D" id="3.90.550.50">
    <property type="match status" value="1"/>
</dbReference>
<dbReference type="InterPro" id="IPR051227">
    <property type="entry name" value="CS_glycosyltransferase"/>
</dbReference>
<accession>A0AA39FTM1</accession>
<dbReference type="GO" id="GO:0047238">
    <property type="term" value="F:glucuronosyl-N-acetylgalactosaminyl-proteoglycan 4-beta-N-acetylgalactosaminyltransferase activity"/>
    <property type="evidence" value="ECO:0007669"/>
    <property type="project" value="TreeGrafter"/>
</dbReference>
<sequence length="761" mass="88864">MPMTHCRNNGYFIIGMCLGILVSLLFFQIEDEHNINSSFKSSWYPYTVSIYDDQSSIDEYAPKINIEELGIRERLFIGVLTSQEYLYSRGVVFNKTIGHLVEKIRYFISISEGAKKPNITLSGIVGFTDTRSVLKPFHVIKYITDNYLEDYDYYYIVKDKSYINGRKLMNFIDNISVSSDIYLGIPSKYNNNYCSLDAGILLSNSIVRKLKTNLDWCVKNTYSVSDDINFGRCVNHATKLTCLMKVNEVIFNGKQLPWDFNFNQHLTGEKEDHKKFHDELINSISAYPIVHDYSMIYRINAYFLINELKKIEDIIEKLRKKIITSSYFGPNNNIKINIVSWPVGNWHGNKSPGRFDILRWNYFNETHIFMQTDFENSRELIGITRLDIDRVLQTVIDKINFDYKNELKFNKLINGYLKFDASRGMDYILDLSLVNTNNKLSNNKRILKRIHINKPLGKVDILPVPYVTENTRINIILTVHLSSINNAFKFMENYVEVCMEKRDKTSLMLVLIYNKESPSKGSDDIYGKIKTYALNLTDQYKRIQSKISWLSIRLPSISSNAIKSEPTFKIAVADLVVQKFSSESLLLFVQTDAILTSDYLNRIRMNTISQWQIYCPIPFVEFHPDLAYADEMKKINIDLNRNHGKYDELNYESISFYKIDYQTMRKMNENYIPIIHGDKDIPNKMTMSDKNILHSIYELFILYGKLHVFRAVEPALKIHYNVINCTDELNEYIRLKCILSNSRQIGHRGQLAKLINEYHES</sequence>
<comment type="subcellular location">
    <subcellularLocation>
        <location evidence="1 9">Golgi apparatus</location>
        <location evidence="1 9">Golgi stack membrane</location>
        <topology evidence="1 9">Single-pass type II membrane protein</topology>
    </subcellularLocation>
</comment>
<dbReference type="InterPro" id="IPR008428">
    <property type="entry name" value="Chond_GalNAc"/>
</dbReference>
<dbReference type="AlphaFoldDB" id="A0AA39FTM1"/>
<evidence type="ECO:0000256" key="3">
    <source>
        <dbReference type="ARBA" id="ARBA00022679"/>
    </source>
</evidence>
<comment type="similarity">
    <text evidence="2 9">Belongs to the chondroitin N-acetylgalactosaminyltransferase family.</text>
</comment>
<proteinExistence type="inferred from homology"/>
<name>A0AA39FTM1_MICHY</name>
<protein>
    <recommendedName>
        <fullName evidence="9">Hexosyltransferase</fullName>
        <ecNumber evidence="9">2.4.1.-</ecNumber>
    </recommendedName>
</protein>
<keyword evidence="11" id="KW-1185">Reference proteome</keyword>
<evidence type="ECO:0000256" key="8">
    <source>
        <dbReference type="ARBA" id="ARBA00023136"/>
    </source>
</evidence>
<dbReference type="PANTHER" id="PTHR12369">
    <property type="entry name" value="CHONDROITIN SYNTHASE"/>
    <property type="match status" value="1"/>
</dbReference>
<dbReference type="GO" id="GO:0032580">
    <property type="term" value="C:Golgi cisterna membrane"/>
    <property type="evidence" value="ECO:0007669"/>
    <property type="project" value="UniProtKB-SubCell"/>
</dbReference>
<dbReference type="PANTHER" id="PTHR12369:SF13">
    <property type="entry name" value="HEXOSYLTRANSFERASE"/>
    <property type="match status" value="1"/>
</dbReference>
<evidence type="ECO:0000256" key="7">
    <source>
        <dbReference type="ARBA" id="ARBA00023034"/>
    </source>
</evidence>
<evidence type="ECO:0000256" key="4">
    <source>
        <dbReference type="ARBA" id="ARBA00022692"/>
    </source>
</evidence>
<evidence type="ECO:0000256" key="2">
    <source>
        <dbReference type="ARBA" id="ARBA00009239"/>
    </source>
</evidence>
<keyword evidence="3 9" id="KW-0808">Transferase</keyword>
<dbReference type="EMBL" id="JAQQBR010000005">
    <property type="protein sequence ID" value="KAK0175622.1"/>
    <property type="molecule type" value="Genomic_DNA"/>
</dbReference>
<reference evidence="10" key="2">
    <citation type="submission" date="2023-03" db="EMBL/GenBank/DDBJ databases">
        <authorList>
            <person name="Inwood S.N."/>
            <person name="Skelly J.G."/>
            <person name="Guhlin J."/>
            <person name="Harrop T.W.R."/>
            <person name="Goldson S.G."/>
            <person name="Dearden P.K."/>
        </authorList>
    </citation>
    <scope>NUCLEOTIDE SEQUENCE</scope>
    <source>
        <strain evidence="10">Lincoln</strain>
        <tissue evidence="10">Whole body</tissue>
    </source>
</reference>
<keyword evidence="7 9" id="KW-0333">Golgi apparatus</keyword>
<evidence type="ECO:0000256" key="9">
    <source>
        <dbReference type="RuleBase" id="RU364016"/>
    </source>
</evidence>
<evidence type="ECO:0000313" key="10">
    <source>
        <dbReference type="EMBL" id="KAK0175622.1"/>
    </source>
</evidence>
<keyword evidence="5 9" id="KW-0735">Signal-anchor</keyword>
<comment type="caution">
    <text evidence="10">The sequence shown here is derived from an EMBL/GenBank/DDBJ whole genome shotgun (WGS) entry which is preliminary data.</text>
</comment>
<evidence type="ECO:0000256" key="1">
    <source>
        <dbReference type="ARBA" id="ARBA00004447"/>
    </source>
</evidence>
<evidence type="ECO:0000256" key="6">
    <source>
        <dbReference type="ARBA" id="ARBA00022989"/>
    </source>
</evidence>
<keyword evidence="4 9" id="KW-0812">Transmembrane</keyword>
<reference evidence="10" key="1">
    <citation type="journal article" date="2023" name="bioRxiv">
        <title>Scaffold-level genome assemblies of two parasitoid biocontrol wasps reveal the parthenogenesis mechanism and an associated novel virus.</title>
        <authorList>
            <person name="Inwood S."/>
            <person name="Skelly J."/>
            <person name="Guhlin J."/>
            <person name="Harrop T."/>
            <person name="Goldson S."/>
            <person name="Dearden P."/>
        </authorList>
    </citation>
    <scope>NUCLEOTIDE SEQUENCE</scope>
    <source>
        <strain evidence="10">Lincoln</strain>
        <tissue evidence="10">Whole body</tissue>
    </source>
</reference>
<organism evidence="10 11">
    <name type="scientific">Microctonus hyperodae</name>
    <name type="common">Parasitoid wasp</name>
    <dbReference type="NCBI Taxonomy" id="165561"/>
    <lineage>
        <taxon>Eukaryota</taxon>
        <taxon>Metazoa</taxon>
        <taxon>Ecdysozoa</taxon>
        <taxon>Arthropoda</taxon>
        <taxon>Hexapoda</taxon>
        <taxon>Insecta</taxon>
        <taxon>Pterygota</taxon>
        <taxon>Neoptera</taxon>
        <taxon>Endopterygota</taxon>
        <taxon>Hymenoptera</taxon>
        <taxon>Apocrita</taxon>
        <taxon>Ichneumonoidea</taxon>
        <taxon>Braconidae</taxon>
        <taxon>Euphorinae</taxon>
        <taxon>Microctonus</taxon>
    </lineage>
</organism>
<keyword evidence="8 9" id="KW-0472">Membrane</keyword>
<evidence type="ECO:0000313" key="11">
    <source>
        <dbReference type="Proteomes" id="UP001168972"/>
    </source>
</evidence>
<dbReference type="EC" id="2.4.1.-" evidence="9"/>
<evidence type="ECO:0000256" key="5">
    <source>
        <dbReference type="ARBA" id="ARBA00022968"/>
    </source>
</evidence>
<feature type="transmembrane region" description="Helical" evidence="9">
    <location>
        <begin position="12"/>
        <end position="29"/>
    </location>
</feature>
<keyword evidence="6 9" id="KW-1133">Transmembrane helix</keyword>
<dbReference type="Proteomes" id="UP001168972">
    <property type="component" value="Unassembled WGS sequence"/>
</dbReference>
<gene>
    <name evidence="10" type="ORF">PV327_009360</name>
</gene>